<reference evidence="4" key="1">
    <citation type="journal article" date="2019" name="Int. J. Syst. Evol. Microbiol.">
        <title>The Global Catalogue of Microorganisms (GCM) 10K type strain sequencing project: providing services to taxonomists for standard genome sequencing and annotation.</title>
        <authorList>
            <consortium name="The Broad Institute Genomics Platform"/>
            <consortium name="The Broad Institute Genome Sequencing Center for Infectious Disease"/>
            <person name="Wu L."/>
            <person name="Ma J."/>
        </authorList>
    </citation>
    <scope>NUCLEOTIDE SEQUENCE [LARGE SCALE GENOMIC DNA]</scope>
    <source>
        <strain evidence="4">KCTC 52127</strain>
    </source>
</reference>
<sequence>MKKGVLLLLAMFMMVSYVEAKNGKKSTEIFGVENRYDDAVTFVERGIRFHVFLNGDFDFDSRYLRNNRRNRRIRIQRDYQGRIKRIGNVNIRYDYRGNVRRIGTVYMRYNRGRLTNVGDLRIKYNRWGTPRFYGEVRYNDYYNDYYYDDGFSVGFNINLGTVCSYNDPYFYQREFRNNYRKFKEDDNFYYYRANPKAKVSRDKVLKRRKPAKVVKKKRTTKEYKKRKRS</sequence>
<feature type="signal peptide" evidence="2">
    <location>
        <begin position="1"/>
        <end position="20"/>
    </location>
</feature>
<comment type="caution">
    <text evidence="3">The sequence shown here is derived from an EMBL/GenBank/DDBJ whole genome shotgun (WGS) entry which is preliminary data.</text>
</comment>
<gene>
    <name evidence="3" type="ORF">ACFSRZ_01415</name>
</gene>
<evidence type="ECO:0000256" key="1">
    <source>
        <dbReference type="SAM" id="MobiDB-lite"/>
    </source>
</evidence>
<feature type="compositionally biased region" description="Basic residues" evidence="1">
    <location>
        <begin position="204"/>
        <end position="229"/>
    </location>
</feature>
<feature type="chain" id="PRO_5047463110" evidence="2">
    <location>
        <begin position="21"/>
        <end position="229"/>
    </location>
</feature>
<organism evidence="3 4">
    <name type="scientific">Pseudotenacibaculum haliotis</name>
    <dbReference type="NCBI Taxonomy" id="1862138"/>
    <lineage>
        <taxon>Bacteria</taxon>
        <taxon>Pseudomonadati</taxon>
        <taxon>Bacteroidota</taxon>
        <taxon>Flavobacteriia</taxon>
        <taxon>Flavobacteriales</taxon>
        <taxon>Flavobacteriaceae</taxon>
        <taxon>Pseudotenacibaculum</taxon>
    </lineage>
</organism>
<feature type="region of interest" description="Disordered" evidence="1">
    <location>
        <begin position="200"/>
        <end position="229"/>
    </location>
</feature>
<name>A0ABW5LPX6_9FLAO</name>
<dbReference type="RefSeq" id="WP_379664731.1">
    <property type="nucleotide sequence ID" value="NZ_JBHULH010000001.1"/>
</dbReference>
<protein>
    <submittedName>
        <fullName evidence="3">Uncharacterized protein</fullName>
    </submittedName>
</protein>
<keyword evidence="2" id="KW-0732">Signal</keyword>
<accession>A0ABW5LPX6</accession>
<evidence type="ECO:0000313" key="3">
    <source>
        <dbReference type="EMBL" id="MFD2566008.1"/>
    </source>
</evidence>
<proteinExistence type="predicted"/>
<dbReference type="EMBL" id="JBHULH010000001">
    <property type="protein sequence ID" value="MFD2566008.1"/>
    <property type="molecule type" value="Genomic_DNA"/>
</dbReference>
<dbReference type="Proteomes" id="UP001597508">
    <property type="component" value="Unassembled WGS sequence"/>
</dbReference>
<evidence type="ECO:0000313" key="4">
    <source>
        <dbReference type="Proteomes" id="UP001597508"/>
    </source>
</evidence>
<evidence type="ECO:0000256" key="2">
    <source>
        <dbReference type="SAM" id="SignalP"/>
    </source>
</evidence>
<keyword evidence="4" id="KW-1185">Reference proteome</keyword>